<dbReference type="Proteomes" id="UP000623172">
    <property type="component" value="Unassembled WGS sequence"/>
</dbReference>
<comment type="caution">
    <text evidence="1">The sequence shown here is derived from an EMBL/GenBank/DDBJ whole genome shotgun (WGS) entry which is preliminary data.</text>
</comment>
<dbReference type="RefSeq" id="WP_249316453.1">
    <property type="nucleotide sequence ID" value="NZ_JACRSR010000003.1"/>
</dbReference>
<sequence>MKVDVSGLADAVQKELMAYSQKAANEVKIATDKVAAQGVAELRTTSPKDTGKYQRGWRKETVYEDRAGKRVVVRNTRYQLTHLLERGHAKRNGGRVAAKPHIHKVEDKMIGEFEKSVRKALSDS</sequence>
<evidence type="ECO:0000313" key="1">
    <source>
        <dbReference type="EMBL" id="MBC8531807.1"/>
    </source>
</evidence>
<dbReference type="EMBL" id="JACRSR010000003">
    <property type="protein sequence ID" value="MBC8531807.1"/>
    <property type="molecule type" value="Genomic_DNA"/>
</dbReference>
<gene>
    <name evidence="1" type="ORF">H8696_08105</name>
</gene>
<organism evidence="1 2">
    <name type="scientific">Gehongia tenuis</name>
    <dbReference type="NCBI Taxonomy" id="2763655"/>
    <lineage>
        <taxon>Bacteria</taxon>
        <taxon>Bacillati</taxon>
        <taxon>Bacillota</taxon>
        <taxon>Clostridia</taxon>
        <taxon>Christensenellales</taxon>
        <taxon>Christensenellaceae</taxon>
        <taxon>Gehongia</taxon>
    </lineage>
</organism>
<dbReference type="AlphaFoldDB" id="A0A926D5P1"/>
<dbReference type="Pfam" id="PF04883">
    <property type="entry name" value="HK97-gp10_like"/>
    <property type="match status" value="1"/>
</dbReference>
<dbReference type="InterPro" id="IPR010064">
    <property type="entry name" value="HK97-gp10_tail"/>
</dbReference>
<proteinExistence type="predicted"/>
<protein>
    <submittedName>
        <fullName evidence="1">HK97 gp10 family phage protein</fullName>
    </submittedName>
</protein>
<reference evidence="1" key="1">
    <citation type="submission" date="2020-08" db="EMBL/GenBank/DDBJ databases">
        <title>Genome public.</title>
        <authorList>
            <person name="Liu C."/>
            <person name="Sun Q."/>
        </authorList>
    </citation>
    <scope>NUCLEOTIDE SEQUENCE</scope>
    <source>
        <strain evidence="1">NSJ-53</strain>
    </source>
</reference>
<keyword evidence="2" id="KW-1185">Reference proteome</keyword>
<accession>A0A926D5P1</accession>
<evidence type="ECO:0000313" key="2">
    <source>
        <dbReference type="Proteomes" id="UP000623172"/>
    </source>
</evidence>
<name>A0A926D5P1_9FIRM</name>